<sequence>MSTLFIAARYLGLALAMYVAIILMFSTGRLLTGRISGNGLCVGMIQFLVWGGFIYFAVTNAIMIFRVAVMFNHPKRTTYMLSFLYLLVIIEAFIINFLSAGLYSGITISSVTLVDDTLCEIQRGRSIMLAIYGGIPGGLFDLIILALSVYRFAVHSIETKKRLGRTKVNVYMRLLFDHSVLYFVLNLASKALDDGTGFSSSTWYVALANLYGSTVPYVPFPRLVLSFKGHRSESSGLYVASPPQHPHPHSHSHSHSASSGGPRSEEFESIDVNSPAGRLPQSSLDSTKGGMELV</sequence>
<feature type="transmembrane region" description="Helical" evidence="2">
    <location>
        <begin position="7"/>
        <end position="27"/>
    </location>
</feature>
<feature type="transmembrane region" description="Helical" evidence="2">
    <location>
        <begin position="126"/>
        <end position="150"/>
    </location>
</feature>
<feature type="region of interest" description="Disordered" evidence="1">
    <location>
        <begin position="236"/>
        <end position="294"/>
    </location>
</feature>
<accession>A0A0C9TJG7</accession>
<evidence type="ECO:0000256" key="2">
    <source>
        <dbReference type="SAM" id="Phobius"/>
    </source>
</evidence>
<feature type="transmembrane region" description="Helical" evidence="2">
    <location>
        <begin position="170"/>
        <end position="189"/>
    </location>
</feature>
<keyword evidence="2" id="KW-1133">Transmembrane helix</keyword>
<keyword evidence="4" id="KW-1185">Reference proteome</keyword>
<proteinExistence type="predicted"/>
<dbReference type="AlphaFoldDB" id="A0A0C9TJG7"/>
<dbReference type="EMBL" id="KN819876">
    <property type="protein sequence ID" value="KIJ07486.1"/>
    <property type="molecule type" value="Genomic_DNA"/>
</dbReference>
<gene>
    <name evidence="3" type="ORF">PAXINDRAFT_19328</name>
</gene>
<protein>
    <submittedName>
        <fullName evidence="3">Uncharacterized protein</fullName>
    </submittedName>
</protein>
<dbReference type="Proteomes" id="UP000053647">
    <property type="component" value="Unassembled WGS sequence"/>
</dbReference>
<evidence type="ECO:0000313" key="4">
    <source>
        <dbReference type="Proteomes" id="UP000053647"/>
    </source>
</evidence>
<feature type="transmembrane region" description="Helical" evidence="2">
    <location>
        <begin position="47"/>
        <end position="71"/>
    </location>
</feature>
<organism evidence="3 4">
    <name type="scientific">Paxillus involutus ATCC 200175</name>
    <dbReference type="NCBI Taxonomy" id="664439"/>
    <lineage>
        <taxon>Eukaryota</taxon>
        <taxon>Fungi</taxon>
        <taxon>Dikarya</taxon>
        <taxon>Basidiomycota</taxon>
        <taxon>Agaricomycotina</taxon>
        <taxon>Agaricomycetes</taxon>
        <taxon>Agaricomycetidae</taxon>
        <taxon>Boletales</taxon>
        <taxon>Paxilineae</taxon>
        <taxon>Paxillaceae</taxon>
        <taxon>Paxillus</taxon>
    </lineage>
</organism>
<keyword evidence="2" id="KW-0812">Transmembrane</keyword>
<dbReference type="HOGENOM" id="CLU_079691_0_0_1"/>
<reference evidence="4" key="2">
    <citation type="submission" date="2015-01" db="EMBL/GenBank/DDBJ databases">
        <title>Evolutionary Origins and Diversification of the Mycorrhizal Mutualists.</title>
        <authorList>
            <consortium name="DOE Joint Genome Institute"/>
            <consortium name="Mycorrhizal Genomics Consortium"/>
            <person name="Kohler A."/>
            <person name="Kuo A."/>
            <person name="Nagy L.G."/>
            <person name="Floudas D."/>
            <person name="Copeland A."/>
            <person name="Barry K.W."/>
            <person name="Cichocki N."/>
            <person name="Veneault-Fourrey C."/>
            <person name="LaButti K."/>
            <person name="Lindquist E.A."/>
            <person name="Lipzen A."/>
            <person name="Lundell T."/>
            <person name="Morin E."/>
            <person name="Murat C."/>
            <person name="Riley R."/>
            <person name="Ohm R."/>
            <person name="Sun H."/>
            <person name="Tunlid A."/>
            <person name="Henrissat B."/>
            <person name="Grigoriev I.V."/>
            <person name="Hibbett D.S."/>
            <person name="Martin F."/>
        </authorList>
    </citation>
    <scope>NUCLEOTIDE SEQUENCE [LARGE SCALE GENOMIC DNA]</scope>
    <source>
        <strain evidence="4">ATCC 200175</strain>
    </source>
</reference>
<keyword evidence="2" id="KW-0472">Membrane</keyword>
<name>A0A0C9TJG7_PAXIN</name>
<dbReference type="OrthoDB" id="2636268at2759"/>
<feature type="transmembrane region" description="Helical" evidence="2">
    <location>
        <begin position="201"/>
        <end position="220"/>
    </location>
</feature>
<reference evidence="3 4" key="1">
    <citation type="submission" date="2014-06" db="EMBL/GenBank/DDBJ databases">
        <authorList>
            <consortium name="DOE Joint Genome Institute"/>
            <person name="Kuo A."/>
            <person name="Kohler A."/>
            <person name="Nagy L.G."/>
            <person name="Floudas D."/>
            <person name="Copeland A."/>
            <person name="Barry K.W."/>
            <person name="Cichocki N."/>
            <person name="Veneault-Fourrey C."/>
            <person name="LaButti K."/>
            <person name="Lindquist E.A."/>
            <person name="Lipzen A."/>
            <person name="Lundell T."/>
            <person name="Morin E."/>
            <person name="Murat C."/>
            <person name="Sun H."/>
            <person name="Tunlid A."/>
            <person name="Henrissat B."/>
            <person name="Grigoriev I.V."/>
            <person name="Hibbett D.S."/>
            <person name="Martin F."/>
            <person name="Nordberg H.P."/>
            <person name="Cantor M.N."/>
            <person name="Hua S.X."/>
        </authorList>
    </citation>
    <scope>NUCLEOTIDE SEQUENCE [LARGE SCALE GENOMIC DNA]</scope>
    <source>
        <strain evidence="3 4">ATCC 200175</strain>
    </source>
</reference>
<evidence type="ECO:0000313" key="3">
    <source>
        <dbReference type="EMBL" id="KIJ07486.1"/>
    </source>
</evidence>
<evidence type="ECO:0000256" key="1">
    <source>
        <dbReference type="SAM" id="MobiDB-lite"/>
    </source>
</evidence>
<feature type="transmembrane region" description="Helical" evidence="2">
    <location>
        <begin position="83"/>
        <end position="106"/>
    </location>
</feature>